<evidence type="ECO:0000256" key="2">
    <source>
        <dbReference type="ARBA" id="ARBA00022776"/>
    </source>
</evidence>
<dbReference type="Pfam" id="PF18759">
    <property type="entry name" value="Plavaka"/>
    <property type="match status" value="1"/>
</dbReference>
<protein>
    <submittedName>
        <fullName evidence="6">Structural maintenance of chromosomes protein</fullName>
    </submittedName>
</protein>
<dbReference type="EMBL" id="BRPK01000011">
    <property type="protein sequence ID" value="GLB42404.1"/>
    <property type="molecule type" value="Genomic_DNA"/>
</dbReference>
<dbReference type="InterPro" id="IPR041078">
    <property type="entry name" value="Plavaka"/>
</dbReference>
<reference evidence="6" key="1">
    <citation type="submission" date="2022-07" db="EMBL/GenBank/DDBJ databases">
        <title>The genome of Lyophyllum shimeji provides insight into the initial evolution of ectomycorrhizal fungal genome.</title>
        <authorList>
            <person name="Kobayashi Y."/>
            <person name="Shibata T."/>
            <person name="Hirakawa H."/>
            <person name="Shigenobu S."/>
            <person name="Nishiyama T."/>
            <person name="Yamada A."/>
            <person name="Hasebe M."/>
            <person name="Kawaguchi M."/>
        </authorList>
    </citation>
    <scope>NUCLEOTIDE SEQUENCE</scope>
    <source>
        <strain evidence="6">AT787</strain>
    </source>
</reference>
<dbReference type="InterPro" id="IPR010935">
    <property type="entry name" value="SMC_hinge"/>
</dbReference>
<dbReference type="SUPFAM" id="SSF75553">
    <property type="entry name" value="Smc hinge domain"/>
    <property type="match status" value="1"/>
</dbReference>
<dbReference type="AlphaFoldDB" id="A0A9P3PVS0"/>
<accession>A0A9P3PVS0</accession>
<dbReference type="Gene3D" id="3.30.70.1620">
    <property type="match status" value="1"/>
</dbReference>
<name>A0A9P3PVS0_LYOSH</name>
<dbReference type="Proteomes" id="UP001063166">
    <property type="component" value="Unassembled WGS sequence"/>
</dbReference>
<evidence type="ECO:0000259" key="5">
    <source>
        <dbReference type="SMART" id="SM00968"/>
    </source>
</evidence>
<evidence type="ECO:0000256" key="3">
    <source>
        <dbReference type="ARBA" id="ARBA00023242"/>
    </source>
</evidence>
<proteinExistence type="predicted"/>
<feature type="domain" description="SMC hinge" evidence="5">
    <location>
        <begin position="174"/>
        <end position="270"/>
    </location>
</feature>
<sequence length="313" mass="34788">MGLGSLERRIDLVLHKSKATTVKFLREHLLAESAYTNQIVDDPRKASHFVEQYPGPVAEVLGEDMTKAKRSGSSPNASDRDWWWNTQKKLPTGAVVAPIILASDKTSLTKFQGNKTAWPVYLTLGNIAKEKWRQVSSNATVLHGQLLQAGVDRNESEREVRLQETLANLQRIFPGVRGRAVRPVQAYRAEEKTAIDCIEYMRNQRSGQATFIPLDTIQVKPVNDKYRAFAKGVRLAVDVIVSEGAVERAIHHACGNALVCDTMESARYVCYEKGQEVKPVTLEGTVIHKSGLITGGRSTRGMGRSGMRRMCRA</sequence>
<keyword evidence="3" id="KW-0539">Nucleus</keyword>
<keyword evidence="1" id="KW-0132">Cell division</keyword>
<keyword evidence="7" id="KW-1185">Reference proteome</keyword>
<evidence type="ECO:0000313" key="7">
    <source>
        <dbReference type="Proteomes" id="UP001063166"/>
    </source>
</evidence>
<dbReference type="OrthoDB" id="2418900at2759"/>
<evidence type="ECO:0000256" key="1">
    <source>
        <dbReference type="ARBA" id="ARBA00022618"/>
    </source>
</evidence>
<dbReference type="GO" id="GO:0005524">
    <property type="term" value="F:ATP binding"/>
    <property type="evidence" value="ECO:0007669"/>
    <property type="project" value="InterPro"/>
</dbReference>
<gene>
    <name evidence="6" type="primary">SMC1</name>
    <name evidence="6" type="ORF">LshimejAT787_1104190</name>
</gene>
<evidence type="ECO:0000313" key="6">
    <source>
        <dbReference type="EMBL" id="GLB42404.1"/>
    </source>
</evidence>
<dbReference type="GO" id="GO:0051301">
    <property type="term" value="P:cell division"/>
    <property type="evidence" value="ECO:0007669"/>
    <property type="project" value="UniProtKB-KW"/>
</dbReference>
<dbReference type="Gene3D" id="1.20.1060.20">
    <property type="match status" value="1"/>
</dbReference>
<comment type="caution">
    <text evidence="6">The sequence shown here is derived from an EMBL/GenBank/DDBJ whole genome shotgun (WGS) entry which is preliminary data.</text>
</comment>
<dbReference type="GO" id="GO:0005634">
    <property type="term" value="C:nucleus"/>
    <property type="evidence" value="ECO:0007669"/>
    <property type="project" value="TreeGrafter"/>
</dbReference>
<keyword evidence="4" id="KW-0131">Cell cycle</keyword>
<dbReference type="Pfam" id="PF06470">
    <property type="entry name" value="SMC_hinge"/>
    <property type="match status" value="1"/>
</dbReference>
<dbReference type="SMART" id="SM00968">
    <property type="entry name" value="SMC_hinge"/>
    <property type="match status" value="1"/>
</dbReference>
<dbReference type="PANTHER" id="PTHR18937">
    <property type="entry name" value="STRUCTURAL MAINTENANCE OF CHROMOSOMES SMC FAMILY MEMBER"/>
    <property type="match status" value="1"/>
</dbReference>
<keyword evidence="2" id="KW-0498">Mitosis</keyword>
<dbReference type="PANTHER" id="PTHR18937:SF12">
    <property type="entry name" value="STRUCTURAL MAINTENANCE OF CHROMOSOMES PROTEIN"/>
    <property type="match status" value="1"/>
</dbReference>
<evidence type="ECO:0000256" key="4">
    <source>
        <dbReference type="ARBA" id="ARBA00023306"/>
    </source>
</evidence>
<dbReference type="GO" id="GO:0003677">
    <property type="term" value="F:DNA binding"/>
    <property type="evidence" value="ECO:0007669"/>
    <property type="project" value="TreeGrafter"/>
</dbReference>
<dbReference type="GO" id="GO:0008278">
    <property type="term" value="C:cohesin complex"/>
    <property type="evidence" value="ECO:0007669"/>
    <property type="project" value="TreeGrafter"/>
</dbReference>
<organism evidence="6 7">
    <name type="scientific">Lyophyllum shimeji</name>
    <name type="common">Hon-shimeji</name>
    <name type="synonym">Tricholoma shimeji</name>
    <dbReference type="NCBI Taxonomy" id="47721"/>
    <lineage>
        <taxon>Eukaryota</taxon>
        <taxon>Fungi</taxon>
        <taxon>Dikarya</taxon>
        <taxon>Basidiomycota</taxon>
        <taxon>Agaricomycotina</taxon>
        <taxon>Agaricomycetes</taxon>
        <taxon>Agaricomycetidae</taxon>
        <taxon>Agaricales</taxon>
        <taxon>Tricholomatineae</taxon>
        <taxon>Lyophyllaceae</taxon>
        <taxon>Lyophyllum</taxon>
    </lineage>
</organism>
<dbReference type="GO" id="GO:0007062">
    <property type="term" value="P:sister chromatid cohesion"/>
    <property type="evidence" value="ECO:0007669"/>
    <property type="project" value="TreeGrafter"/>
</dbReference>
<dbReference type="InterPro" id="IPR036277">
    <property type="entry name" value="SMC_hinge_sf"/>
</dbReference>